<dbReference type="InterPro" id="IPR038757">
    <property type="entry name" value="BRAP"/>
</dbReference>
<dbReference type="RefSeq" id="XP_022330850.1">
    <property type="nucleotide sequence ID" value="XM_022475142.1"/>
</dbReference>
<accession>A0A8B8DSL9</accession>
<gene>
    <name evidence="3" type="primary">LOC111129067</name>
</gene>
<proteinExistence type="predicted"/>
<evidence type="ECO:0000256" key="1">
    <source>
        <dbReference type="SAM" id="Phobius"/>
    </source>
</evidence>
<reference evidence="3" key="1">
    <citation type="submission" date="2025-08" db="UniProtKB">
        <authorList>
            <consortium name="RefSeq"/>
        </authorList>
    </citation>
    <scope>IDENTIFICATION</scope>
    <source>
        <tissue evidence="3">Whole sample</tissue>
    </source>
</reference>
<dbReference type="Gene3D" id="2.60.120.650">
    <property type="entry name" value="Cupin"/>
    <property type="match status" value="1"/>
</dbReference>
<keyword evidence="1" id="KW-1133">Transmembrane helix</keyword>
<dbReference type="Proteomes" id="UP000694844">
    <property type="component" value="Chromosome 4"/>
</dbReference>
<keyword evidence="2" id="KW-1185">Reference proteome</keyword>
<organism evidence="2 3">
    <name type="scientific">Crassostrea virginica</name>
    <name type="common">Eastern oyster</name>
    <dbReference type="NCBI Taxonomy" id="6565"/>
    <lineage>
        <taxon>Eukaryota</taxon>
        <taxon>Metazoa</taxon>
        <taxon>Spiralia</taxon>
        <taxon>Lophotrochozoa</taxon>
        <taxon>Mollusca</taxon>
        <taxon>Bivalvia</taxon>
        <taxon>Autobranchia</taxon>
        <taxon>Pteriomorphia</taxon>
        <taxon>Ostreida</taxon>
        <taxon>Ostreoidea</taxon>
        <taxon>Ostreidae</taxon>
        <taxon>Crassostrea</taxon>
    </lineage>
</organism>
<dbReference type="PANTHER" id="PTHR35259">
    <property type="entry name" value="BOMBESIN RECEPTOR-ACTIVATED PROTEIN C6ORF89"/>
    <property type="match status" value="1"/>
</dbReference>
<dbReference type="AlphaFoldDB" id="A0A8B8DSL9"/>
<dbReference type="KEGG" id="cvn:111129067"/>
<dbReference type="OrthoDB" id="10059103at2759"/>
<dbReference type="GeneID" id="111129067"/>
<name>A0A8B8DSL9_CRAVI</name>
<keyword evidence="1" id="KW-0812">Transmembrane</keyword>
<keyword evidence="1" id="KW-0472">Membrane</keyword>
<feature type="transmembrane region" description="Helical" evidence="1">
    <location>
        <begin position="71"/>
        <end position="86"/>
    </location>
</feature>
<sequence>MSDEKKPKQNEKQEKREMSLKEKIEFFDREIRLLHQFCINSGYSKQQIQQSAEPFLRATDSVAWQKTKKKILYFGVVIAVLAVLYYCDPAYKFIAAVTRITAIKLIPVWDWTKVHQWECMIDNPLYAGLQLTDEDCDICKDLLAVERVKDLSGKDFTENYLKPELPVIVEDGTRDWPKEKLQIDIYAIQKAYRENEVLYKNPVCNFHSDTKYTNHQVFLHQVTTFNIESYSADWENCIKEAAKAFRSFYQRPYFMPQTVEISDTNWIFVSLGTVEHHFDIPLSNPLLMLIAIRGQFEIALSPREPCSKACVDIPAELRTGEIMIITMADLLWLKSYRPTASGENILIGVGGSYE</sequence>
<evidence type="ECO:0000313" key="3">
    <source>
        <dbReference type="RefSeq" id="XP_022330850.1"/>
    </source>
</evidence>
<evidence type="ECO:0000313" key="2">
    <source>
        <dbReference type="Proteomes" id="UP000694844"/>
    </source>
</evidence>
<protein>
    <submittedName>
        <fullName evidence="3">Uncharacterized protein LOC111129067</fullName>
    </submittedName>
</protein>